<protein>
    <submittedName>
        <fullName evidence="1">Uncharacterized protein</fullName>
    </submittedName>
</protein>
<dbReference type="Proteomes" id="UP001266305">
    <property type="component" value="Unassembled WGS sequence"/>
</dbReference>
<sequence>RYAELEFMQNEILTITQVCINLVRPSMSCHKIETPEYTSGVRYYIRLKMSGYRKQNPDIPQ</sequence>
<accession>A0ABQ9V2G0</accession>
<proteinExistence type="predicted"/>
<organism evidence="1 2">
    <name type="scientific">Saguinus oedipus</name>
    <name type="common">Cotton-top tamarin</name>
    <name type="synonym">Oedipomidas oedipus</name>
    <dbReference type="NCBI Taxonomy" id="9490"/>
    <lineage>
        <taxon>Eukaryota</taxon>
        <taxon>Metazoa</taxon>
        <taxon>Chordata</taxon>
        <taxon>Craniata</taxon>
        <taxon>Vertebrata</taxon>
        <taxon>Euteleostomi</taxon>
        <taxon>Mammalia</taxon>
        <taxon>Eutheria</taxon>
        <taxon>Euarchontoglires</taxon>
        <taxon>Primates</taxon>
        <taxon>Haplorrhini</taxon>
        <taxon>Platyrrhini</taxon>
        <taxon>Cebidae</taxon>
        <taxon>Callitrichinae</taxon>
        <taxon>Saguinus</taxon>
    </lineage>
</organism>
<reference evidence="1 2" key="1">
    <citation type="submission" date="2023-05" db="EMBL/GenBank/DDBJ databases">
        <title>B98-5 Cell Line De Novo Hybrid Assembly: An Optical Mapping Approach.</title>
        <authorList>
            <person name="Kananen K."/>
            <person name="Auerbach J.A."/>
            <person name="Kautto E."/>
            <person name="Blachly J.S."/>
        </authorList>
    </citation>
    <scope>NUCLEOTIDE SEQUENCE [LARGE SCALE GENOMIC DNA]</scope>
    <source>
        <strain evidence="1">B95-8</strain>
        <tissue evidence="1">Cell line</tissue>
    </source>
</reference>
<evidence type="ECO:0000313" key="2">
    <source>
        <dbReference type="Proteomes" id="UP001266305"/>
    </source>
</evidence>
<keyword evidence="2" id="KW-1185">Reference proteome</keyword>
<dbReference type="EMBL" id="JASSZA010000008">
    <property type="protein sequence ID" value="KAK2103556.1"/>
    <property type="molecule type" value="Genomic_DNA"/>
</dbReference>
<evidence type="ECO:0000313" key="1">
    <source>
        <dbReference type="EMBL" id="KAK2103556.1"/>
    </source>
</evidence>
<gene>
    <name evidence="1" type="ORF">P7K49_017412</name>
</gene>
<feature type="non-terminal residue" evidence="1">
    <location>
        <position position="61"/>
    </location>
</feature>
<name>A0ABQ9V2G0_SAGOE</name>
<comment type="caution">
    <text evidence="1">The sequence shown here is derived from an EMBL/GenBank/DDBJ whole genome shotgun (WGS) entry which is preliminary data.</text>
</comment>
<feature type="non-terminal residue" evidence="1">
    <location>
        <position position="1"/>
    </location>
</feature>